<keyword evidence="2" id="KW-1185">Reference proteome</keyword>
<organism evidence="1 2">
    <name type="scientific">Pseudarcicella hirudinis</name>
    <dbReference type="NCBI Taxonomy" id="1079859"/>
    <lineage>
        <taxon>Bacteria</taxon>
        <taxon>Pseudomonadati</taxon>
        <taxon>Bacteroidota</taxon>
        <taxon>Cytophagia</taxon>
        <taxon>Cytophagales</taxon>
        <taxon>Flectobacillaceae</taxon>
        <taxon>Pseudarcicella</taxon>
    </lineage>
</organism>
<dbReference type="STRING" id="1079859.SAMN04515674_105300"/>
<name>A0A1I5T020_9BACT</name>
<dbReference type="RefSeq" id="WP_092016898.1">
    <property type="nucleotide sequence ID" value="NZ_FOXH01000005.1"/>
</dbReference>
<sequence>MYIIIWKNRHINYFVEEDSRGFIEEYQTYEEAKAYAEGVINESGSNYPDFSSYQIYEEANSSKME</sequence>
<reference evidence="1 2" key="1">
    <citation type="submission" date="2016-10" db="EMBL/GenBank/DDBJ databases">
        <authorList>
            <person name="de Groot N.N."/>
        </authorList>
    </citation>
    <scope>NUCLEOTIDE SEQUENCE [LARGE SCALE GENOMIC DNA]</scope>
    <source>
        <strain evidence="2">E92,LMG 26720,CCM 7988</strain>
    </source>
</reference>
<proteinExistence type="predicted"/>
<evidence type="ECO:0000313" key="1">
    <source>
        <dbReference type="EMBL" id="SFP76308.1"/>
    </source>
</evidence>
<evidence type="ECO:0000313" key="2">
    <source>
        <dbReference type="Proteomes" id="UP000199306"/>
    </source>
</evidence>
<dbReference type="AlphaFoldDB" id="A0A1I5T020"/>
<dbReference type="Proteomes" id="UP000199306">
    <property type="component" value="Unassembled WGS sequence"/>
</dbReference>
<gene>
    <name evidence="1" type="ORF">SAMN04515674_105300</name>
</gene>
<accession>A0A1I5T020</accession>
<protein>
    <submittedName>
        <fullName evidence="1">Uncharacterized protein</fullName>
    </submittedName>
</protein>
<dbReference type="EMBL" id="FOXH01000005">
    <property type="protein sequence ID" value="SFP76308.1"/>
    <property type="molecule type" value="Genomic_DNA"/>
</dbReference>